<dbReference type="GO" id="GO:0036297">
    <property type="term" value="P:interstrand cross-link repair"/>
    <property type="evidence" value="ECO:0007669"/>
    <property type="project" value="InterPro"/>
</dbReference>
<dbReference type="AlphaFoldDB" id="A0A6P5PWH2"/>
<organism evidence="7 8">
    <name type="scientific">Mus caroli</name>
    <name type="common">Ryukyu mouse</name>
    <name type="synonym">Ricefield mouse</name>
    <dbReference type="NCBI Taxonomy" id="10089"/>
    <lineage>
        <taxon>Eukaryota</taxon>
        <taxon>Metazoa</taxon>
        <taxon>Chordata</taxon>
        <taxon>Craniata</taxon>
        <taxon>Vertebrata</taxon>
        <taxon>Euteleostomi</taxon>
        <taxon>Mammalia</taxon>
        <taxon>Eutheria</taxon>
        <taxon>Euarchontoglires</taxon>
        <taxon>Glires</taxon>
        <taxon>Rodentia</taxon>
        <taxon>Myomorpha</taxon>
        <taxon>Muroidea</taxon>
        <taxon>Muridae</taxon>
        <taxon>Murinae</taxon>
        <taxon>Mus</taxon>
        <taxon>Mus</taxon>
    </lineage>
</organism>
<dbReference type="RefSeq" id="XP_021023282.1">
    <property type="nucleotide sequence ID" value="XM_021167623.2"/>
</dbReference>
<gene>
    <name evidence="8" type="primary">Fancf</name>
</gene>
<comment type="function">
    <text evidence="5">DNA repair protein that may operate in a postreplication repair or a cell cycle checkpoint function. May be implicated in interstrand DNA cross-link repair and in the maintenance of normal chromosome stability.</text>
</comment>
<dbReference type="InterPro" id="IPR035428">
    <property type="entry name" value="FANCF"/>
</dbReference>
<evidence type="ECO:0000256" key="6">
    <source>
        <dbReference type="ARBA" id="ARBA00070110"/>
    </source>
</evidence>
<dbReference type="Gene3D" id="1.25.40.490">
    <property type="match status" value="1"/>
</dbReference>
<evidence type="ECO:0000256" key="4">
    <source>
        <dbReference type="ARBA" id="ARBA00023242"/>
    </source>
</evidence>
<evidence type="ECO:0000256" key="3">
    <source>
        <dbReference type="ARBA" id="ARBA00023204"/>
    </source>
</evidence>
<keyword evidence="7" id="KW-1185">Reference proteome</keyword>
<protein>
    <recommendedName>
        <fullName evidence="6">Fanconi anemia group F protein</fullName>
    </recommendedName>
</protein>
<reference evidence="8" key="1">
    <citation type="submission" date="2025-08" db="UniProtKB">
        <authorList>
            <consortium name="RefSeq"/>
        </authorList>
    </citation>
    <scope>IDENTIFICATION</scope>
</reference>
<evidence type="ECO:0000313" key="7">
    <source>
        <dbReference type="Proteomes" id="UP000515126"/>
    </source>
</evidence>
<dbReference type="PANTHER" id="PTHR14449:SF2">
    <property type="entry name" value="FANCONI ANEMIA GROUP F PROTEIN"/>
    <property type="match status" value="1"/>
</dbReference>
<evidence type="ECO:0000256" key="5">
    <source>
        <dbReference type="ARBA" id="ARBA00059878"/>
    </source>
</evidence>
<proteinExistence type="predicted"/>
<keyword evidence="2" id="KW-0227">DNA damage</keyword>
<keyword evidence="4" id="KW-0539">Nucleus</keyword>
<evidence type="ECO:0000313" key="8">
    <source>
        <dbReference type="RefSeq" id="XP_021023282.1"/>
    </source>
</evidence>
<dbReference type="Proteomes" id="UP000515126">
    <property type="component" value="Chromosome 7"/>
</dbReference>
<evidence type="ECO:0000256" key="2">
    <source>
        <dbReference type="ARBA" id="ARBA00022763"/>
    </source>
</evidence>
<dbReference type="PANTHER" id="PTHR14449">
    <property type="entry name" value="FANCONI ANEMIA GROUP F PROTEIN FANCF"/>
    <property type="match status" value="1"/>
</dbReference>
<dbReference type="GeneID" id="110298399"/>
<keyword evidence="3" id="KW-0234">DNA repair</keyword>
<comment type="subcellular location">
    <subcellularLocation>
        <location evidence="1">Nucleus</location>
    </subcellularLocation>
</comment>
<dbReference type="FunFam" id="1.25.40.490:FF:000001">
    <property type="entry name" value="Fanconi anemia, complementation group F"/>
    <property type="match status" value="1"/>
</dbReference>
<dbReference type="Pfam" id="PF11107">
    <property type="entry name" value="FANCF"/>
    <property type="match status" value="1"/>
</dbReference>
<dbReference type="GO" id="GO:0043240">
    <property type="term" value="C:Fanconi anaemia nuclear complex"/>
    <property type="evidence" value="ECO:0007669"/>
    <property type="project" value="InterPro"/>
</dbReference>
<dbReference type="InterPro" id="IPR038505">
    <property type="entry name" value="FANCF_C_sf"/>
</dbReference>
<accession>A0A6P5PWH2</accession>
<dbReference type="CTD" id="2188"/>
<dbReference type="KEGG" id="mcal:110298399"/>
<name>A0A6P5PWH2_MUSCR</name>
<evidence type="ECO:0000256" key="1">
    <source>
        <dbReference type="ARBA" id="ARBA00004123"/>
    </source>
</evidence>
<sequence>MEPLVQQTERFSELLAVSCGSLVSTWDAEKVRRALQWARYLLHVYRRFAGRGHGRVREALERRLPARGGPLGLRSFAALESGDARLALRLLRNRALAPAAVRALPSLLFPGPAADHRDDVPQSRLVLLARRGSALRLLCRLGGDAPRSALLRTHAELLDARLHELGGADSAAARKLLDTLWTSGPREHVLEVTAEALLREADPEPAQATDPAGADETQKLLSWLLESPEVLAAFCRHLPAKRLASVAGCHHALSHAYLDLLTTWATRLHYDLQKGAWVPTKMEDMSWEELCLRLQSLCHAQPFLQEEVLVTLRSRKALDGDFEVPGMSIWTDLLLALPDDA</sequence>